<accession>A0A2T6BIY7</accession>
<comment type="similarity">
    <text evidence="1">Belongs to the HpcH/HpaI aldolase family.</text>
</comment>
<evidence type="ECO:0000256" key="3">
    <source>
        <dbReference type="ARBA" id="ARBA00023239"/>
    </source>
</evidence>
<dbReference type="InterPro" id="IPR005000">
    <property type="entry name" value="Aldolase/citrate-lyase_domain"/>
</dbReference>
<organism evidence="5 6">
    <name type="scientific">Litoreibacter ponti</name>
    <dbReference type="NCBI Taxonomy" id="1510457"/>
    <lineage>
        <taxon>Bacteria</taxon>
        <taxon>Pseudomonadati</taxon>
        <taxon>Pseudomonadota</taxon>
        <taxon>Alphaproteobacteria</taxon>
        <taxon>Rhodobacterales</taxon>
        <taxon>Roseobacteraceae</taxon>
        <taxon>Litoreibacter</taxon>
    </lineage>
</organism>
<dbReference type="GO" id="GO:0046872">
    <property type="term" value="F:metal ion binding"/>
    <property type="evidence" value="ECO:0007669"/>
    <property type="project" value="UniProtKB-KW"/>
</dbReference>
<dbReference type="InterPro" id="IPR050251">
    <property type="entry name" value="HpcH-HpaI_aldolase"/>
</dbReference>
<keyword evidence="6" id="KW-1185">Reference proteome</keyword>
<dbReference type="OrthoDB" id="9802624at2"/>
<comment type="caution">
    <text evidence="5">The sequence shown here is derived from an EMBL/GenBank/DDBJ whole genome shotgun (WGS) entry which is preliminary data.</text>
</comment>
<keyword evidence="2" id="KW-0479">Metal-binding</keyword>
<evidence type="ECO:0000313" key="5">
    <source>
        <dbReference type="EMBL" id="PTX56033.1"/>
    </source>
</evidence>
<dbReference type="GO" id="GO:0016832">
    <property type="term" value="F:aldehyde-lyase activity"/>
    <property type="evidence" value="ECO:0007669"/>
    <property type="project" value="TreeGrafter"/>
</dbReference>
<dbReference type="PANTHER" id="PTHR30502:SF0">
    <property type="entry name" value="PHOSPHOENOLPYRUVATE CARBOXYLASE FAMILY PROTEIN"/>
    <property type="match status" value="1"/>
</dbReference>
<evidence type="ECO:0000256" key="1">
    <source>
        <dbReference type="ARBA" id="ARBA00005568"/>
    </source>
</evidence>
<evidence type="ECO:0000259" key="4">
    <source>
        <dbReference type="Pfam" id="PF03328"/>
    </source>
</evidence>
<feature type="domain" description="HpcH/HpaI aldolase/citrate lyase" evidence="4">
    <location>
        <begin position="16"/>
        <end position="241"/>
    </location>
</feature>
<keyword evidence="3" id="KW-0456">Lyase</keyword>
<evidence type="ECO:0000256" key="2">
    <source>
        <dbReference type="ARBA" id="ARBA00022723"/>
    </source>
</evidence>
<sequence length="253" mass="26671">MTRPDLKTALQRGETRKGCWLGLGSVAAAEIAATAGFDWCLIDGEHGPFDIAAIAAQARVLGPDVCVRIPKDRDWMIKQVLDLGLQTVVVPMIDTAEQARAMANAMCYPSKAFPTGTRGIGASIVRASGYNAEPDYLQTANDRVCLMVQAESATALKNLEAICAVDGVDGVFIGPADLAASMGYLHDLDHPEVQAAIDTALQTISASGKIAGALTFDPDRARHYEAMGARMIAVASDVAVFSGALRGVISQHE</sequence>
<evidence type="ECO:0000313" key="6">
    <source>
        <dbReference type="Proteomes" id="UP000243978"/>
    </source>
</evidence>
<dbReference type="Proteomes" id="UP000243978">
    <property type="component" value="Unassembled WGS sequence"/>
</dbReference>
<dbReference type="SUPFAM" id="SSF51621">
    <property type="entry name" value="Phosphoenolpyruvate/pyruvate domain"/>
    <property type="match status" value="1"/>
</dbReference>
<dbReference type="RefSeq" id="WP_107846222.1">
    <property type="nucleotide sequence ID" value="NZ_QBKS01000001.1"/>
</dbReference>
<dbReference type="AlphaFoldDB" id="A0A2T6BIY7"/>
<dbReference type="PANTHER" id="PTHR30502">
    <property type="entry name" value="2-KETO-3-DEOXY-L-RHAMNONATE ALDOLASE"/>
    <property type="match status" value="1"/>
</dbReference>
<dbReference type="InterPro" id="IPR015813">
    <property type="entry name" value="Pyrv/PenolPyrv_kinase-like_dom"/>
</dbReference>
<reference evidence="5 6" key="1">
    <citation type="submission" date="2018-04" db="EMBL/GenBank/DDBJ databases">
        <title>Genomic Encyclopedia of Archaeal and Bacterial Type Strains, Phase II (KMG-II): from individual species to whole genera.</title>
        <authorList>
            <person name="Goeker M."/>
        </authorList>
    </citation>
    <scope>NUCLEOTIDE SEQUENCE [LARGE SCALE GENOMIC DNA]</scope>
    <source>
        <strain evidence="5 6">DSM 100977</strain>
    </source>
</reference>
<dbReference type="EMBL" id="QBKS01000001">
    <property type="protein sequence ID" value="PTX56033.1"/>
    <property type="molecule type" value="Genomic_DNA"/>
</dbReference>
<dbReference type="Gene3D" id="3.20.20.60">
    <property type="entry name" value="Phosphoenolpyruvate-binding domains"/>
    <property type="match status" value="1"/>
</dbReference>
<protein>
    <submittedName>
        <fullName evidence="5">2,4-dihydroxyhept-2-enedioate aldolase</fullName>
    </submittedName>
</protein>
<proteinExistence type="inferred from homology"/>
<dbReference type="Pfam" id="PF03328">
    <property type="entry name" value="HpcH_HpaI"/>
    <property type="match status" value="1"/>
</dbReference>
<dbReference type="InterPro" id="IPR040442">
    <property type="entry name" value="Pyrv_kinase-like_dom_sf"/>
</dbReference>
<dbReference type="GO" id="GO:0005737">
    <property type="term" value="C:cytoplasm"/>
    <property type="evidence" value="ECO:0007669"/>
    <property type="project" value="TreeGrafter"/>
</dbReference>
<gene>
    <name evidence="5" type="ORF">C8N43_0683</name>
</gene>
<name>A0A2T6BIY7_9RHOB</name>